<evidence type="ECO:0000256" key="5">
    <source>
        <dbReference type="SAM" id="SignalP"/>
    </source>
</evidence>
<evidence type="ECO:0000256" key="2">
    <source>
        <dbReference type="ARBA" id="ARBA00006671"/>
    </source>
</evidence>
<comment type="subcellular location">
    <subcellularLocation>
        <location evidence="1">Fimbrium</location>
    </subcellularLocation>
</comment>
<comment type="similarity">
    <text evidence="2">Belongs to the fimbrial protein family.</text>
</comment>
<dbReference type="InterPro" id="IPR000259">
    <property type="entry name" value="Adhesion_dom_fimbrial"/>
</dbReference>
<dbReference type="Gene3D" id="2.60.40.1090">
    <property type="entry name" value="Fimbrial-type adhesion domain"/>
    <property type="match status" value="1"/>
</dbReference>
<evidence type="ECO:0000313" key="8">
    <source>
        <dbReference type="Proteomes" id="UP001147005"/>
    </source>
</evidence>
<dbReference type="PANTHER" id="PTHR33420:SF3">
    <property type="entry name" value="FIMBRIAL SUBUNIT ELFA"/>
    <property type="match status" value="1"/>
</dbReference>
<sequence length="329" mass="34900">MRALLLPLFIAGHLFIAQTARADYFSNNRSHTMSYDFSSWTVGIPPVTGESSGWWEDAGNVAIDIVPSDTTGSYITLQVNGTLVGNNTYATSNPGVGIKYQTSLAYITDIGGGAETAPDFRFDLGANQVSVNTTSYLHIKYQLVRLQDKVLAGPITSAPQVTVIYQNPDGVGKSVMTTLVYSGAVSVQPNYSACQIDAPTEIKLTDLYGANIANGALNTIQAPTITLLNCPGAINGISYNFSAVYGVHDATNGVLDTVSGAGYAKNVYIQVQNADGTPHTLNTDIPLSNYTGSGDYTLPDFKVGYFIDDASSVTAGNVKTAIELKVTYN</sequence>
<dbReference type="AlphaFoldDB" id="A0A9X4GN29"/>
<accession>A0A9X4GN29</accession>
<feature type="signal peptide" evidence="5">
    <location>
        <begin position="1"/>
        <end position="22"/>
    </location>
</feature>
<dbReference type="SUPFAM" id="SSF49401">
    <property type="entry name" value="Bacterial adhesins"/>
    <property type="match status" value="1"/>
</dbReference>
<feature type="domain" description="Fimbrial-type adhesion" evidence="6">
    <location>
        <begin position="189"/>
        <end position="328"/>
    </location>
</feature>
<dbReference type="PANTHER" id="PTHR33420">
    <property type="entry name" value="FIMBRIAL SUBUNIT ELFA-RELATED"/>
    <property type="match status" value="1"/>
</dbReference>
<reference evidence="7" key="1">
    <citation type="submission" date="2022-01" db="EMBL/GenBank/DDBJ databases">
        <title>Genetic Characterization of Carbapenem-resistant Citrobacter spp. from China: a multicenter study.</title>
        <authorList>
            <person name="Ye L."/>
        </authorList>
    </citation>
    <scope>NUCLEOTIDE SEQUENCE</scope>
    <source>
        <strain evidence="7">IR5432</strain>
    </source>
</reference>
<comment type="caution">
    <text evidence="7">The sequence shown here is derived from an EMBL/GenBank/DDBJ whole genome shotgun (WGS) entry which is preliminary data.</text>
</comment>
<keyword evidence="4" id="KW-0281">Fimbrium</keyword>
<dbReference type="EMBL" id="JAKIHW010000027">
    <property type="protein sequence ID" value="MDE9620255.1"/>
    <property type="molecule type" value="Genomic_DNA"/>
</dbReference>
<dbReference type="InterPro" id="IPR008966">
    <property type="entry name" value="Adhesion_dom_sf"/>
</dbReference>
<gene>
    <name evidence="7" type="ORF">L2111_19590</name>
</gene>
<dbReference type="InterPro" id="IPR050263">
    <property type="entry name" value="Bact_Fimbrial_Adh_Pro"/>
</dbReference>
<dbReference type="Proteomes" id="UP001147005">
    <property type="component" value="Unassembled WGS sequence"/>
</dbReference>
<proteinExistence type="inferred from homology"/>
<evidence type="ECO:0000259" key="6">
    <source>
        <dbReference type="Pfam" id="PF00419"/>
    </source>
</evidence>
<evidence type="ECO:0000313" key="7">
    <source>
        <dbReference type="EMBL" id="MDE9620255.1"/>
    </source>
</evidence>
<keyword evidence="3 5" id="KW-0732">Signal</keyword>
<evidence type="ECO:0000256" key="4">
    <source>
        <dbReference type="ARBA" id="ARBA00023263"/>
    </source>
</evidence>
<dbReference type="Pfam" id="PF00419">
    <property type="entry name" value="Fimbrial"/>
    <property type="match status" value="1"/>
</dbReference>
<evidence type="ECO:0000256" key="3">
    <source>
        <dbReference type="ARBA" id="ARBA00022729"/>
    </source>
</evidence>
<dbReference type="InterPro" id="IPR036937">
    <property type="entry name" value="Adhesion_dom_fimbrial_sf"/>
</dbReference>
<dbReference type="RefSeq" id="WP_275398450.1">
    <property type="nucleotide sequence ID" value="NZ_JAKIHW010000027.1"/>
</dbReference>
<feature type="chain" id="PRO_5040875323" evidence="5">
    <location>
        <begin position="23"/>
        <end position="329"/>
    </location>
</feature>
<dbReference type="GO" id="GO:0043709">
    <property type="term" value="P:cell adhesion involved in single-species biofilm formation"/>
    <property type="evidence" value="ECO:0007669"/>
    <property type="project" value="TreeGrafter"/>
</dbReference>
<name>A0A9X4GN29_9ENTR</name>
<evidence type="ECO:0000256" key="1">
    <source>
        <dbReference type="ARBA" id="ARBA00004561"/>
    </source>
</evidence>
<dbReference type="GO" id="GO:0009289">
    <property type="term" value="C:pilus"/>
    <property type="evidence" value="ECO:0007669"/>
    <property type="project" value="UniProtKB-SubCell"/>
</dbReference>
<organism evidence="7 8">
    <name type="scientific">Citrobacter portucalensis</name>
    <dbReference type="NCBI Taxonomy" id="1639133"/>
    <lineage>
        <taxon>Bacteria</taxon>
        <taxon>Pseudomonadati</taxon>
        <taxon>Pseudomonadota</taxon>
        <taxon>Gammaproteobacteria</taxon>
        <taxon>Enterobacterales</taxon>
        <taxon>Enterobacteriaceae</taxon>
        <taxon>Citrobacter</taxon>
        <taxon>Citrobacter freundii complex</taxon>
    </lineage>
</organism>
<protein>
    <submittedName>
        <fullName evidence="7">Fimbrial protein</fullName>
    </submittedName>
</protein>